<keyword evidence="3" id="KW-1185">Reference proteome</keyword>
<evidence type="ECO:0000313" key="3">
    <source>
        <dbReference type="Proteomes" id="UP000635245"/>
    </source>
</evidence>
<keyword evidence="1" id="KW-0812">Transmembrane</keyword>
<reference evidence="2" key="1">
    <citation type="submission" date="2020-12" db="EMBL/GenBank/DDBJ databases">
        <title>Prauserella sp. ASG 168, a novel actinomycete isolated from cave rock.</title>
        <authorList>
            <person name="Suriyachadkun C."/>
        </authorList>
    </citation>
    <scope>NUCLEOTIDE SEQUENCE</scope>
    <source>
        <strain evidence="2">ASG 168</strain>
    </source>
</reference>
<sequence>MSAELYSERGANGLPLVWGPLFALLGYLSEVLIGDPPHTLMWIGTGVGLFGLTALWVYARRRFLVVRVTPTRLVQGREELAIADIAALSDEDAKPGTRVLGGGLSVPRKYAEIPLRLTDGTTVLAWAGDEEEFRGALSGAMKDCTP</sequence>
<accession>A0A934QQF7</accession>
<dbReference type="Proteomes" id="UP000635245">
    <property type="component" value="Unassembled WGS sequence"/>
</dbReference>
<name>A0A934QQF7_9PSEU</name>
<evidence type="ECO:0000256" key="1">
    <source>
        <dbReference type="SAM" id="Phobius"/>
    </source>
</evidence>
<evidence type="ECO:0000313" key="2">
    <source>
        <dbReference type="EMBL" id="MBK1784188.1"/>
    </source>
</evidence>
<dbReference type="AlphaFoldDB" id="A0A934QQF7"/>
<evidence type="ECO:0008006" key="4">
    <source>
        <dbReference type="Google" id="ProtNLM"/>
    </source>
</evidence>
<keyword evidence="1" id="KW-0472">Membrane</keyword>
<dbReference type="RefSeq" id="WP_200316272.1">
    <property type="nucleotide sequence ID" value="NZ_JAENJH010000002.1"/>
</dbReference>
<dbReference type="EMBL" id="JAENJH010000002">
    <property type="protein sequence ID" value="MBK1784188.1"/>
    <property type="molecule type" value="Genomic_DNA"/>
</dbReference>
<feature type="transmembrane region" description="Helical" evidence="1">
    <location>
        <begin position="39"/>
        <end position="59"/>
    </location>
</feature>
<keyword evidence="1" id="KW-1133">Transmembrane helix</keyword>
<feature type="transmembrane region" description="Helical" evidence="1">
    <location>
        <begin position="12"/>
        <end position="33"/>
    </location>
</feature>
<organism evidence="2 3">
    <name type="scientific">Prauserella cavernicola</name>
    <dbReference type="NCBI Taxonomy" id="2800127"/>
    <lineage>
        <taxon>Bacteria</taxon>
        <taxon>Bacillati</taxon>
        <taxon>Actinomycetota</taxon>
        <taxon>Actinomycetes</taxon>
        <taxon>Pseudonocardiales</taxon>
        <taxon>Pseudonocardiaceae</taxon>
        <taxon>Prauserella</taxon>
    </lineage>
</organism>
<proteinExistence type="predicted"/>
<comment type="caution">
    <text evidence="2">The sequence shown here is derived from an EMBL/GenBank/DDBJ whole genome shotgun (WGS) entry which is preliminary data.</text>
</comment>
<protein>
    <recommendedName>
        <fullName evidence="4">DUF3093 domain-containing protein</fullName>
    </recommendedName>
</protein>
<gene>
    <name evidence="2" type="ORF">JHE00_07585</name>
</gene>